<comment type="caution">
    <text evidence="2">The sequence shown here is derived from an EMBL/GenBank/DDBJ whole genome shotgun (WGS) entry which is preliminary data.</text>
</comment>
<sequence>MLGPNGAGKTTSLSMAVALLRPDAGMARIFGVDVWERPVEAKALVGVHAPWRKAIATGADLLWRVRTDKSAPNPPTSRTFLTAPGLRGLTPAAERRQEPMLVRVIDYTVDDGRQNPTSYRLFTTLLDPAEVSAVNLAAAYAERWEIELTFDELKTHQRGPRTVPAVEVARSGPPRDLGTPALPLRDPLPDGRSCDPLRTRPGPAQHRRRAADLQADRRRAGGFSP</sequence>
<accession>A0ABP4MXD5</accession>
<reference evidence="3" key="1">
    <citation type="journal article" date="2019" name="Int. J. Syst. Evol. Microbiol.">
        <title>The Global Catalogue of Microorganisms (GCM) 10K type strain sequencing project: providing services to taxonomists for standard genome sequencing and annotation.</title>
        <authorList>
            <consortium name="The Broad Institute Genomics Platform"/>
            <consortium name="The Broad Institute Genome Sequencing Center for Infectious Disease"/>
            <person name="Wu L."/>
            <person name="Ma J."/>
        </authorList>
    </citation>
    <scope>NUCLEOTIDE SEQUENCE [LARGE SCALE GENOMIC DNA]</scope>
    <source>
        <strain evidence="3">JCM 14969</strain>
    </source>
</reference>
<feature type="compositionally biased region" description="Basic and acidic residues" evidence="1">
    <location>
        <begin position="210"/>
        <end position="219"/>
    </location>
</feature>
<dbReference type="Gene3D" id="3.40.50.300">
    <property type="entry name" value="P-loop containing nucleotide triphosphate hydrolases"/>
    <property type="match status" value="1"/>
</dbReference>
<organism evidence="2 3">
    <name type="scientific">Kribbella sancticallisti</name>
    <dbReference type="NCBI Taxonomy" id="460087"/>
    <lineage>
        <taxon>Bacteria</taxon>
        <taxon>Bacillati</taxon>
        <taxon>Actinomycetota</taxon>
        <taxon>Actinomycetes</taxon>
        <taxon>Propionibacteriales</taxon>
        <taxon>Kribbellaceae</taxon>
        <taxon>Kribbella</taxon>
    </lineage>
</organism>
<dbReference type="Proteomes" id="UP001500393">
    <property type="component" value="Unassembled WGS sequence"/>
</dbReference>
<protein>
    <submittedName>
        <fullName evidence="2">Uncharacterized protein</fullName>
    </submittedName>
</protein>
<evidence type="ECO:0000256" key="1">
    <source>
        <dbReference type="SAM" id="MobiDB-lite"/>
    </source>
</evidence>
<feature type="compositionally biased region" description="Basic and acidic residues" evidence="1">
    <location>
        <begin position="187"/>
        <end position="198"/>
    </location>
</feature>
<dbReference type="InterPro" id="IPR012337">
    <property type="entry name" value="RNaseH-like_sf"/>
</dbReference>
<evidence type="ECO:0000313" key="3">
    <source>
        <dbReference type="Proteomes" id="UP001500393"/>
    </source>
</evidence>
<dbReference type="SUPFAM" id="SSF52540">
    <property type="entry name" value="P-loop containing nucleoside triphosphate hydrolases"/>
    <property type="match status" value="1"/>
</dbReference>
<name>A0ABP4MXD5_9ACTN</name>
<dbReference type="SUPFAM" id="SSF53098">
    <property type="entry name" value="Ribonuclease H-like"/>
    <property type="match status" value="1"/>
</dbReference>
<dbReference type="EMBL" id="BAAAOS010000003">
    <property type="protein sequence ID" value="GAA1551964.1"/>
    <property type="molecule type" value="Genomic_DNA"/>
</dbReference>
<feature type="region of interest" description="Disordered" evidence="1">
    <location>
        <begin position="157"/>
        <end position="225"/>
    </location>
</feature>
<gene>
    <name evidence="2" type="ORF">GCM10009789_02100</name>
</gene>
<evidence type="ECO:0000313" key="2">
    <source>
        <dbReference type="EMBL" id="GAA1551964.1"/>
    </source>
</evidence>
<proteinExistence type="predicted"/>
<keyword evidence="3" id="KW-1185">Reference proteome</keyword>
<dbReference type="InterPro" id="IPR027417">
    <property type="entry name" value="P-loop_NTPase"/>
</dbReference>